<proteinExistence type="predicted"/>
<gene>
    <name evidence="1" type="ORF">A6K76_01675</name>
</gene>
<dbReference type="CDD" id="cd02019">
    <property type="entry name" value="NK"/>
    <property type="match status" value="1"/>
</dbReference>
<evidence type="ECO:0000313" key="2">
    <source>
        <dbReference type="Proteomes" id="UP000093482"/>
    </source>
</evidence>
<dbReference type="SUPFAM" id="SSF52540">
    <property type="entry name" value="P-loop containing nucleoside triphosphate hydrolases"/>
    <property type="match status" value="1"/>
</dbReference>
<dbReference type="Proteomes" id="UP000093482">
    <property type="component" value="Unassembled WGS sequence"/>
</dbReference>
<dbReference type="OrthoDB" id="5429664at2"/>
<reference evidence="1 2" key="1">
    <citation type="submission" date="2016-07" db="EMBL/GenBank/DDBJ databases">
        <title>Caryophanon latum genome sequencing.</title>
        <authorList>
            <person name="Verma A."/>
            <person name="Pal Y."/>
            <person name="Krishnamurthi S."/>
        </authorList>
    </citation>
    <scope>NUCLEOTIDE SEQUENCE [LARGE SCALE GENOMIC DNA]</scope>
    <source>
        <strain evidence="1 2">DSM 14151</strain>
    </source>
</reference>
<protein>
    <submittedName>
        <fullName evidence="1">Uncharacterized protein</fullName>
    </submittedName>
</protein>
<sequence length="268" mass="30358">MDIYSFTGPSGTGKSTVALYFADTYKIDAIIDDGLLIINGQKRAGISAKFEKNTMTAVHRAIFSDDAHCESVKAAIAAAPIERIMLIGTSDKMTRKIAKRLELGDIQHFHYVNEFRSANEMDYARFVRLTEGQHVMPVPHAQVEQNFFKRLVKKGWDIISQRGKIGETTIVRPDFQHEVIAISQKVYEELIRHSFERCDAIAKVERVLSDTSSVPKFTVVVTVQFDGRTHIPSALLDVQRRASDAFFTHFTFRPANIHIVVRDVRFAE</sequence>
<dbReference type="AlphaFoldDB" id="A0A1C0YUD0"/>
<accession>A0A1C0YUD0</accession>
<dbReference type="RefSeq" id="WP_066464188.1">
    <property type="nucleotide sequence ID" value="NZ_MATO01000034.1"/>
</dbReference>
<name>A0A1C0YUD0_9BACL</name>
<evidence type="ECO:0000313" key="1">
    <source>
        <dbReference type="EMBL" id="OCS90786.1"/>
    </source>
</evidence>
<organism evidence="1 2">
    <name type="scientific">Caryophanon latum</name>
    <dbReference type="NCBI Taxonomy" id="33977"/>
    <lineage>
        <taxon>Bacteria</taxon>
        <taxon>Bacillati</taxon>
        <taxon>Bacillota</taxon>
        <taxon>Bacilli</taxon>
        <taxon>Bacillales</taxon>
        <taxon>Caryophanaceae</taxon>
        <taxon>Caryophanon</taxon>
    </lineage>
</organism>
<dbReference type="InterPro" id="IPR027417">
    <property type="entry name" value="P-loop_NTPase"/>
</dbReference>
<dbReference type="EMBL" id="MATO01000034">
    <property type="protein sequence ID" value="OCS90786.1"/>
    <property type="molecule type" value="Genomic_DNA"/>
</dbReference>
<keyword evidence="2" id="KW-1185">Reference proteome</keyword>
<comment type="caution">
    <text evidence="1">The sequence shown here is derived from an EMBL/GenBank/DDBJ whole genome shotgun (WGS) entry which is preliminary data.</text>
</comment>